<dbReference type="RefSeq" id="XP_007695619.1">
    <property type="nucleotide sequence ID" value="XM_007697429.1"/>
</dbReference>
<keyword evidence="3" id="KW-1185">Reference proteome</keyword>
<dbReference type="OrthoDB" id="3680499at2759"/>
<reference evidence="3" key="2">
    <citation type="journal article" date="2013" name="PLoS Genet.">
        <title>Comparative genome structure, secondary metabolite, and effector coding capacity across Cochliobolus pathogens.</title>
        <authorList>
            <person name="Condon B.J."/>
            <person name="Leng Y."/>
            <person name="Wu D."/>
            <person name="Bushley K.E."/>
            <person name="Ohm R.A."/>
            <person name="Otillar R."/>
            <person name="Martin J."/>
            <person name="Schackwitz W."/>
            <person name="Grimwood J."/>
            <person name="MohdZainudin N."/>
            <person name="Xue C."/>
            <person name="Wang R."/>
            <person name="Manning V.A."/>
            <person name="Dhillon B."/>
            <person name="Tu Z.J."/>
            <person name="Steffenson B.J."/>
            <person name="Salamov A."/>
            <person name="Sun H."/>
            <person name="Lowry S."/>
            <person name="LaButti K."/>
            <person name="Han J."/>
            <person name="Copeland A."/>
            <person name="Lindquist E."/>
            <person name="Barry K."/>
            <person name="Schmutz J."/>
            <person name="Baker S.E."/>
            <person name="Ciuffetti L.M."/>
            <person name="Grigoriev I.V."/>
            <person name="Zhong S."/>
            <person name="Turgeon B.G."/>
        </authorList>
    </citation>
    <scope>NUCLEOTIDE SEQUENCE [LARGE SCALE GENOMIC DNA]</scope>
    <source>
        <strain evidence="3">ND90Pr / ATCC 201652</strain>
    </source>
</reference>
<proteinExistence type="predicted"/>
<dbReference type="KEGG" id="bsc:COCSADRAFT_33753"/>
<dbReference type="AlphaFoldDB" id="M2TI45"/>
<dbReference type="GeneID" id="19137294"/>
<dbReference type="Proteomes" id="UP000016934">
    <property type="component" value="Unassembled WGS sequence"/>
</dbReference>
<accession>M2TI45</accession>
<evidence type="ECO:0000256" key="1">
    <source>
        <dbReference type="SAM" id="Phobius"/>
    </source>
</evidence>
<gene>
    <name evidence="2" type="ORF">COCSADRAFT_33753</name>
</gene>
<feature type="transmembrane region" description="Helical" evidence="1">
    <location>
        <begin position="12"/>
        <end position="31"/>
    </location>
</feature>
<keyword evidence="1" id="KW-1133">Transmembrane helix</keyword>
<reference evidence="2 3" key="1">
    <citation type="journal article" date="2012" name="PLoS Pathog.">
        <title>Diverse lifestyles and strategies of plant pathogenesis encoded in the genomes of eighteen Dothideomycetes fungi.</title>
        <authorList>
            <person name="Ohm R.A."/>
            <person name="Feau N."/>
            <person name="Henrissat B."/>
            <person name="Schoch C.L."/>
            <person name="Horwitz B.A."/>
            <person name="Barry K.W."/>
            <person name="Condon B.J."/>
            <person name="Copeland A.C."/>
            <person name="Dhillon B."/>
            <person name="Glaser F."/>
            <person name="Hesse C.N."/>
            <person name="Kosti I."/>
            <person name="LaButti K."/>
            <person name="Lindquist E.A."/>
            <person name="Lucas S."/>
            <person name="Salamov A.A."/>
            <person name="Bradshaw R.E."/>
            <person name="Ciuffetti L."/>
            <person name="Hamelin R.C."/>
            <person name="Kema G.H.J."/>
            <person name="Lawrence C."/>
            <person name="Scott J.A."/>
            <person name="Spatafora J.W."/>
            <person name="Turgeon B.G."/>
            <person name="de Wit P.J.G.M."/>
            <person name="Zhong S."/>
            <person name="Goodwin S.B."/>
            <person name="Grigoriev I.V."/>
        </authorList>
    </citation>
    <scope>NUCLEOTIDE SEQUENCE [LARGE SCALE GENOMIC DNA]</scope>
    <source>
        <strain evidence="3">ND90Pr / ATCC 201652</strain>
    </source>
</reference>
<evidence type="ECO:0000313" key="2">
    <source>
        <dbReference type="EMBL" id="EMD68891.1"/>
    </source>
</evidence>
<keyword evidence="1" id="KW-0812">Transmembrane</keyword>
<dbReference type="HOGENOM" id="CLU_3068518_0_0_1"/>
<sequence>MTWQPDSPSIVALISRLAVSSIIFPMALPTLSERPSPFSTRPLTTSCGSVAAG</sequence>
<keyword evidence="1" id="KW-0472">Membrane</keyword>
<organism evidence="2 3">
    <name type="scientific">Cochliobolus sativus (strain ND90Pr / ATCC 201652)</name>
    <name type="common">Common root rot and spot blotch fungus</name>
    <name type="synonym">Bipolaris sorokiniana</name>
    <dbReference type="NCBI Taxonomy" id="665912"/>
    <lineage>
        <taxon>Eukaryota</taxon>
        <taxon>Fungi</taxon>
        <taxon>Dikarya</taxon>
        <taxon>Ascomycota</taxon>
        <taxon>Pezizomycotina</taxon>
        <taxon>Dothideomycetes</taxon>
        <taxon>Pleosporomycetidae</taxon>
        <taxon>Pleosporales</taxon>
        <taxon>Pleosporineae</taxon>
        <taxon>Pleosporaceae</taxon>
        <taxon>Bipolaris</taxon>
    </lineage>
</organism>
<name>M2TI45_COCSN</name>
<evidence type="ECO:0000313" key="3">
    <source>
        <dbReference type="Proteomes" id="UP000016934"/>
    </source>
</evidence>
<protein>
    <submittedName>
        <fullName evidence="2">Uncharacterized protein</fullName>
    </submittedName>
</protein>
<dbReference type="EMBL" id="KB445638">
    <property type="protein sequence ID" value="EMD68891.1"/>
    <property type="molecule type" value="Genomic_DNA"/>
</dbReference>